<sequence>MKELLRLRKQGLSKTGKYDGSGEWRERMLENEFEPIVLSEQQYMTEKDDHIRKKDIPERMLVTLCTLKEREILGQTQWEDELSINKDGIIRFLEFMHVQKFDDIIRRVKCEFCFFSGTLGHSGLGQTVLSNHTTICGSTKSGAEYKDEARLTLNQQLFESIKKSLKASEPIERWMMLTRRIMFLQLVAAEWTSFQGKNTSIPFARLDSWKVALIAQPFWCQVKRSARKAHC</sequence>
<name>A0A7J0E5C7_9ERIC</name>
<reference evidence="1 2" key="1">
    <citation type="submission" date="2019-07" db="EMBL/GenBank/DDBJ databases">
        <title>De Novo Assembly of kiwifruit Actinidia rufa.</title>
        <authorList>
            <person name="Sugita-Konishi S."/>
            <person name="Sato K."/>
            <person name="Mori E."/>
            <person name="Abe Y."/>
            <person name="Kisaki G."/>
            <person name="Hamano K."/>
            <person name="Suezawa K."/>
            <person name="Otani M."/>
            <person name="Fukuda T."/>
            <person name="Manabe T."/>
            <person name="Gomi K."/>
            <person name="Tabuchi M."/>
            <person name="Akimitsu K."/>
            <person name="Kataoka I."/>
        </authorList>
    </citation>
    <scope>NUCLEOTIDE SEQUENCE [LARGE SCALE GENOMIC DNA]</scope>
    <source>
        <strain evidence="2">cv. Fuchu</strain>
    </source>
</reference>
<dbReference type="Proteomes" id="UP000585474">
    <property type="component" value="Unassembled WGS sequence"/>
</dbReference>
<organism evidence="1 2">
    <name type="scientific">Actinidia rufa</name>
    <dbReference type="NCBI Taxonomy" id="165716"/>
    <lineage>
        <taxon>Eukaryota</taxon>
        <taxon>Viridiplantae</taxon>
        <taxon>Streptophyta</taxon>
        <taxon>Embryophyta</taxon>
        <taxon>Tracheophyta</taxon>
        <taxon>Spermatophyta</taxon>
        <taxon>Magnoliopsida</taxon>
        <taxon>eudicotyledons</taxon>
        <taxon>Gunneridae</taxon>
        <taxon>Pentapetalae</taxon>
        <taxon>asterids</taxon>
        <taxon>Ericales</taxon>
        <taxon>Actinidiaceae</taxon>
        <taxon>Actinidia</taxon>
    </lineage>
</organism>
<evidence type="ECO:0000313" key="1">
    <source>
        <dbReference type="EMBL" id="GFY81149.1"/>
    </source>
</evidence>
<dbReference type="InterPro" id="IPR023319">
    <property type="entry name" value="Tex-like_HTH_dom_sf"/>
</dbReference>
<dbReference type="Gene3D" id="1.10.10.650">
    <property type="entry name" value="RuvA domain 2-like"/>
    <property type="match status" value="1"/>
</dbReference>
<dbReference type="EMBL" id="BJWL01000001">
    <property type="protein sequence ID" value="GFY81149.1"/>
    <property type="molecule type" value="Genomic_DNA"/>
</dbReference>
<accession>A0A7J0E5C7</accession>
<dbReference type="AlphaFoldDB" id="A0A7J0E5C7"/>
<keyword evidence="2" id="KW-1185">Reference proteome</keyword>
<evidence type="ECO:0000313" key="2">
    <source>
        <dbReference type="Proteomes" id="UP000585474"/>
    </source>
</evidence>
<protein>
    <submittedName>
        <fullName evidence="1">Global transcription factor group B1</fullName>
    </submittedName>
</protein>
<gene>
    <name evidence="1" type="ORF">Acr_01g0009580</name>
</gene>
<dbReference type="Gene3D" id="1.10.150.850">
    <property type="entry name" value="Spt6, helix-hairpin-helix domain"/>
    <property type="match status" value="1"/>
</dbReference>
<comment type="caution">
    <text evidence="1">The sequence shown here is derived from an EMBL/GenBank/DDBJ whole genome shotgun (WGS) entry which is preliminary data.</text>
</comment>
<proteinExistence type="predicted"/>
<dbReference type="OrthoDB" id="995477at2759"/>